<sequence>MATRSGAVLASGTANAAKFVVAALAFTAAYAGLSAYGIASSAQAPAPTAVSLSAEETPVTTALTARALAAGTVTVSALPAGPGCLKPYVARTLLVNPDPGRTVSYSWKLARWSPSAKTWRTYFVDYSGFAGARGTAEWEATVSGNPGWYRVELAVEGAKTVKSDRFQVSC</sequence>
<evidence type="ECO:0000256" key="1">
    <source>
        <dbReference type="SAM" id="SignalP"/>
    </source>
</evidence>
<evidence type="ECO:0008006" key="4">
    <source>
        <dbReference type="Google" id="ProtNLM"/>
    </source>
</evidence>
<name>A0ABT4T1F7_9ACTN</name>
<organism evidence="2 3">
    <name type="scientific">Nonomuraea ferruginea</name>
    <dbReference type="NCBI Taxonomy" id="46174"/>
    <lineage>
        <taxon>Bacteria</taxon>
        <taxon>Bacillati</taxon>
        <taxon>Actinomycetota</taxon>
        <taxon>Actinomycetes</taxon>
        <taxon>Streptosporangiales</taxon>
        <taxon>Streptosporangiaceae</taxon>
        <taxon>Nonomuraea</taxon>
    </lineage>
</organism>
<feature type="chain" id="PRO_5046822136" description="Secreted protein" evidence="1">
    <location>
        <begin position="17"/>
        <end position="170"/>
    </location>
</feature>
<evidence type="ECO:0000313" key="2">
    <source>
        <dbReference type="EMBL" id="MDA0643327.1"/>
    </source>
</evidence>
<dbReference type="RefSeq" id="WP_271277635.1">
    <property type="nucleotide sequence ID" value="NZ_BAABFD010000011.1"/>
</dbReference>
<comment type="caution">
    <text evidence="2">The sequence shown here is derived from an EMBL/GenBank/DDBJ whole genome shotgun (WGS) entry which is preliminary data.</text>
</comment>
<dbReference type="Proteomes" id="UP001212498">
    <property type="component" value="Unassembled WGS sequence"/>
</dbReference>
<accession>A0ABT4T1F7</accession>
<dbReference type="EMBL" id="JAPNUD010000064">
    <property type="protein sequence ID" value="MDA0643327.1"/>
    <property type="molecule type" value="Genomic_DNA"/>
</dbReference>
<reference evidence="2 3" key="1">
    <citation type="submission" date="2022-11" db="EMBL/GenBank/DDBJ databases">
        <title>Nonomuraea corallina sp. nov., a new species of the genus Nonomuraea isolated from sea side sediment in Thai sea.</title>
        <authorList>
            <person name="Ngamcharungchit C."/>
            <person name="Matsumoto A."/>
            <person name="Suriyachadkun C."/>
            <person name="Panbangred W."/>
            <person name="Inahashi Y."/>
            <person name="Intra B."/>
        </authorList>
    </citation>
    <scope>NUCLEOTIDE SEQUENCE [LARGE SCALE GENOMIC DNA]</scope>
    <source>
        <strain evidence="2 3">DSM 43553</strain>
    </source>
</reference>
<evidence type="ECO:0000313" key="3">
    <source>
        <dbReference type="Proteomes" id="UP001212498"/>
    </source>
</evidence>
<feature type="signal peptide" evidence="1">
    <location>
        <begin position="1"/>
        <end position="16"/>
    </location>
</feature>
<keyword evidence="1" id="KW-0732">Signal</keyword>
<keyword evidence="3" id="KW-1185">Reference proteome</keyword>
<gene>
    <name evidence="2" type="ORF">OUY24_22085</name>
</gene>
<protein>
    <recommendedName>
        <fullName evidence="4">Secreted protein</fullName>
    </recommendedName>
</protein>
<proteinExistence type="predicted"/>